<evidence type="ECO:0000256" key="5">
    <source>
        <dbReference type="ARBA" id="ARBA00022741"/>
    </source>
</evidence>
<dbReference type="GO" id="GO:0016020">
    <property type="term" value="C:membrane"/>
    <property type="evidence" value="ECO:0007669"/>
    <property type="project" value="InterPro"/>
</dbReference>
<evidence type="ECO:0000256" key="1">
    <source>
        <dbReference type="ARBA" id="ARBA00000085"/>
    </source>
</evidence>
<name>A0A8J3QXI6_9ACTN</name>
<evidence type="ECO:0000256" key="10">
    <source>
        <dbReference type="SAM" id="Phobius"/>
    </source>
</evidence>
<comment type="catalytic activity">
    <reaction evidence="1">
        <text>ATP + protein L-histidine = ADP + protein N-phospho-L-histidine.</text>
        <dbReference type="EC" id="2.7.13.3"/>
    </reaction>
</comment>
<feature type="transmembrane region" description="Helical" evidence="10">
    <location>
        <begin position="64"/>
        <end position="85"/>
    </location>
</feature>
<dbReference type="AlphaFoldDB" id="A0A8J3QXI6"/>
<evidence type="ECO:0000256" key="6">
    <source>
        <dbReference type="ARBA" id="ARBA00022777"/>
    </source>
</evidence>
<keyword evidence="8" id="KW-0902">Two-component regulatory system</keyword>
<feature type="domain" description="Signal transduction histidine kinase subgroup 3 dimerisation and phosphoacceptor" evidence="12">
    <location>
        <begin position="190"/>
        <end position="256"/>
    </location>
</feature>
<keyword evidence="10" id="KW-0472">Membrane</keyword>
<reference evidence="13" key="1">
    <citation type="submission" date="2021-01" db="EMBL/GenBank/DDBJ databases">
        <title>Whole genome shotgun sequence of Rugosimonospora africana NBRC 104875.</title>
        <authorList>
            <person name="Komaki H."/>
            <person name="Tamura T."/>
        </authorList>
    </citation>
    <scope>NUCLEOTIDE SEQUENCE</scope>
    <source>
        <strain evidence="13">NBRC 104875</strain>
    </source>
</reference>
<keyword evidence="6 13" id="KW-0418">Kinase</keyword>
<dbReference type="GO" id="GO:0046983">
    <property type="term" value="F:protein dimerization activity"/>
    <property type="evidence" value="ECO:0007669"/>
    <property type="project" value="InterPro"/>
</dbReference>
<dbReference type="PANTHER" id="PTHR24421:SF10">
    <property type="entry name" value="NITRATE_NITRITE SENSOR PROTEIN NARQ"/>
    <property type="match status" value="1"/>
</dbReference>
<evidence type="ECO:0000256" key="4">
    <source>
        <dbReference type="ARBA" id="ARBA00022679"/>
    </source>
</evidence>
<dbReference type="Gene3D" id="3.30.565.10">
    <property type="entry name" value="Histidine kinase-like ATPase, C-terminal domain"/>
    <property type="match status" value="1"/>
</dbReference>
<dbReference type="Proteomes" id="UP000642748">
    <property type="component" value="Unassembled WGS sequence"/>
</dbReference>
<organism evidence="13 14">
    <name type="scientific">Rugosimonospora africana</name>
    <dbReference type="NCBI Taxonomy" id="556532"/>
    <lineage>
        <taxon>Bacteria</taxon>
        <taxon>Bacillati</taxon>
        <taxon>Actinomycetota</taxon>
        <taxon>Actinomycetes</taxon>
        <taxon>Micromonosporales</taxon>
        <taxon>Micromonosporaceae</taxon>
        <taxon>Rugosimonospora</taxon>
    </lineage>
</organism>
<feature type="transmembrane region" description="Helical" evidence="10">
    <location>
        <begin position="37"/>
        <end position="58"/>
    </location>
</feature>
<keyword evidence="5" id="KW-0547">Nucleotide-binding</keyword>
<evidence type="ECO:0000256" key="2">
    <source>
        <dbReference type="ARBA" id="ARBA00012438"/>
    </source>
</evidence>
<evidence type="ECO:0000256" key="8">
    <source>
        <dbReference type="ARBA" id="ARBA00023012"/>
    </source>
</evidence>
<dbReference type="Gene3D" id="1.20.5.1930">
    <property type="match status" value="1"/>
</dbReference>
<evidence type="ECO:0000313" key="14">
    <source>
        <dbReference type="Proteomes" id="UP000642748"/>
    </source>
</evidence>
<feature type="region of interest" description="Disordered" evidence="9">
    <location>
        <begin position="1"/>
        <end position="24"/>
    </location>
</feature>
<dbReference type="InterPro" id="IPR050482">
    <property type="entry name" value="Sensor_HK_TwoCompSys"/>
</dbReference>
<dbReference type="EMBL" id="BONZ01000061">
    <property type="protein sequence ID" value="GIH17927.1"/>
    <property type="molecule type" value="Genomic_DNA"/>
</dbReference>
<gene>
    <name evidence="13" type="ORF">Raf01_60990</name>
</gene>
<proteinExistence type="predicted"/>
<dbReference type="Pfam" id="PF07730">
    <property type="entry name" value="HisKA_3"/>
    <property type="match status" value="1"/>
</dbReference>
<feature type="compositionally biased region" description="Basic and acidic residues" evidence="9">
    <location>
        <begin position="1"/>
        <end position="11"/>
    </location>
</feature>
<feature type="transmembrane region" description="Helical" evidence="10">
    <location>
        <begin position="92"/>
        <end position="111"/>
    </location>
</feature>
<keyword evidence="10" id="KW-1133">Transmembrane helix</keyword>
<evidence type="ECO:0000259" key="11">
    <source>
        <dbReference type="Pfam" id="PF02518"/>
    </source>
</evidence>
<dbReference type="GO" id="GO:0000155">
    <property type="term" value="F:phosphorelay sensor kinase activity"/>
    <property type="evidence" value="ECO:0007669"/>
    <property type="project" value="InterPro"/>
</dbReference>
<dbReference type="GO" id="GO:0005524">
    <property type="term" value="F:ATP binding"/>
    <property type="evidence" value="ECO:0007669"/>
    <property type="project" value="UniProtKB-KW"/>
</dbReference>
<keyword evidence="3" id="KW-0597">Phosphoprotein</keyword>
<sequence length="395" mass="42435">MGLVREDERRSRLGPQTDVRGRGPVYAPDVRAKPPCWIGNAPFAVAMAAGLIAMIWFIPGGPRTPAGLTAAVALAVVQSSSLLWMRRYPVPAMVVVIAVGVGLQILCPQMGWLGLAASPLVFFAMLRPPRISLWALAAEVVGVPWRLVDGGWRDVLLAAAGPALTWSLGELIRSHHLRREAERRRILAEERTRIARELHDVVAHTVSVIVVQAAAAEDVFDARPERARQALGGIQAAARTALAELRTLLQTMRPENLTEPNEPQPGLDQLESLAASLRAAGLEVVLRTEGSAEPIPAGVDLSAYRIVQESLTNTLRHARATRADVTVRYAPLALQLEIVDDGTARLPGTAVTSGTRHGIVGMRERARLLGGTLDAGPMPHGGFQVRAHLPLAAVR</sequence>
<dbReference type="PANTHER" id="PTHR24421">
    <property type="entry name" value="NITRATE/NITRITE SENSOR PROTEIN NARX-RELATED"/>
    <property type="match status" value="1"/>
</dbReference>
<comment type="caution">
    <text evidence="13">The sequence shown here is derived from an EMBL/GenBank/DDBJ whole genome shotgun (WGS) entry which is preliminary data.</text>
</comment>
<evidence type="ECO:0000256" key="3">
    <source>
        <dbReference type="ARBA" id="ARBA00022553"/>
    </source>
</evidence>
<keyword evidence="7" id="KW-0067">ATP-binding</keyword>
<accession>A0A8J3QXI6</accession>
<evidence type="ECO:0000313" key="13">
    <source>
        <dbReference type="EMBL" id="GIH17927.1"/>
    </source>
</evidence>
<keyword evidence="14" id="KW-1185">Reference proteome</keyword>
<dbReference type="InterPro" id="IPR011712">
    <property type="entry name" value="Sig_transdc_His_kin_sub3_dim/P"/>
</dbReference>
<dbReference type="SUPFAM" id="SSF55874">
    <property type="entry name" value="ATPase domain of HSP90 chaperone/DNA topoisomerase II/histidine kinase"/>
    <property type="match status" value="1"/>
</dbReference>
<evidence type="ECO:0000256" key="7">
    <source>
        <dbReference type="ARBA" id="ARBA00022840"/>
    </source>
</evidence>
<dbReference type="InterPro" id="IPR003594">
    <property type="entry name" value="HATPase_dom"/>
</dbReference>
<evidence type="ECO:0000259" key="12">
    <source>
        <dbReference type="Pfam" id="PF07730"/>
    </source>
</evidence>
<keyword evidence="10" id="KW-0812">Transmembrane</keyword>
<feature type="domain" description="Histidine kinase/HSP90-like ATPase" evidence="11">
    <location>
        <begin position="301"/>
        <end position="392"/>
    </location>
</feature>
<keyword evidence="4" id="KW-0808">Transferase</keyword>
<dbReference type="Pfam" id="PF02518">
    <property type="entry name" value="HATPase_c"/>
    <property type="match status" value="1"/>
</dbReference>
<dbReference type="EC" id="2.7.13.3" evidence="2"/>
<dbReference type="InterPro" id="IPR036890">
    <property type="entry name" value="HATPase_C_sf"/>
</dbReference>
<protein>
    <recommendedName>
        <fullName evidence="2">histidine kinase</fullName>
        <ecNumber evidence="2">2.7.13.3</ecNumber>
    </recommendedName>
</protein>
<dbReference type="CDD" id="cd16917">
    <property type="entry name" value="HATPase_UhpB-NarQ-NarX-like"/>
    <property type="match status" value="1"/>
</dbReference>
<evidence type="ECO:0000256" key="9">
    <source>
        <dbReference type="SAM" id="MobiDB-lite"/>
    </source>
</evidence>